<reference evidence="7 8" key="1">
    <citation type="submission" date="2019-04" db="EMBL/GenBank/DDBJ databases">
        <title>Isachenkonia alkalipeptolytica gen. nov. sp. nov. a new anaerobic, alkiliphilic organothrophic bacterium capable to reduce synthesized ferrihydrite isolated from a soda lake.</title>
        <authorList>
            <person name="Toshchakov S.V."/>
            <person name="Zavarzina D.G."/>
            <person name="Zhilina T.N."/>
            <person name="Kostrikina N.A."/>
            <person name="Kublanov I.V."/>
        </authorList>
    </citation>
    <scope>NUCLEOTIDE SEQUENCE [LARGE SCALE GENOMIC DNA]</scope>
    <source>
        <strain evidence="7 8">Z-1701</strain>
    </source>
</reference>
<evidence type="ECO:0000313" key="7">
    <source>
        <dbReference type="EMBL" id="NBG87741.1"/>
    </source>
</evidence>
<keyword evidence="8" id="KW-1185">Reference proteome</keyword>
<evidence type="ECO:0000256" key="2">
    <source>
        <dbReference type="ARBA" id="ARBA00022691"/>
    </source>
</evidence>
<accession>A0AA43XK41</accession>
<dbReference type="SFLD" id="SFLDG01082">
    <property type="entry name" value="B12-binding_domain_containing"/>
    <property type="match status" value="1"/>
</dbReference>
<dbReference type="SUPFAM" id="SSF102114">
    <property type="entry name" value="Radical SAM enzymes"/>
    <property type="match status" value="1"/>
</dbReference>
<sequence>MRYQGTVYRPPSERNSLVIQGTIGCPHNKCSFCTMYKDVQFRIRPVEEIKKDLDIAKEYYGAFIETVFIADGNSILMKTEELLGMFRYTQELFPNLQRITLYGSAKYILLKSPEELRQLRAAGLKRLHSGMESGDDQVLKLLNKGATGEEVIEAAKRLKEADIETSQYIMIGAGGKKWSKNHARNSAKVLNQCNPDFIRLRTFMVFPRTPIYEMYKNKSFQLLTPYEALEETKLLIQELQGIDSMLFSDHPSNYWNVEGRLPEDKKTMLEEIDYALTLDKSVFRDPRRARL</sequence>
<organism evidence="7 8">
    <name type="scientific">Isachenkonia alkalipeptolytica</name>
    <dbReference type="NCBI Taxonomy" id="2565777"/>
    <lineage>
        <taxon>Bacteria</taxon>
        <taxon>Bacillati</taxon>
        <taxon>Bacillota</taxon>
        <taxon>Clostridia</taxon>
        <taxon>Eubacteriales</taxon>
        <taxon>Clostridiaceae</taxon>
        <taxon>Isachenkonia</taxon>
    </lineage>
</organism>
<dbReference type="SMART" id="SM00729">
    <property type="entry name" value="Elp3"/>
    <property type="match status" value="1"/>
</dbReference>
<evidence type="ECO:0000256" key="5">
    <source>
        <dbReference type="ARBA" id="ARBA00023014"/>
    </source>
</evidence>
<dbReference type="GO" id="GO:0003824">
    <property type="term" value="F:catalytic activity"/>
    <property type="evidence" value="ECO:0007669"/>
    <property type="project" value="InterPro"/>
</dbReference>
<evidence type="ECO:0000256" key="4">
    <source>
        <dbReference type="ARBA" id="ARBA00023004"/>
    </source>
</evidence>
<dbReference type="GO" id="GO:0051536">
    <property type="term" value="F:iron-sulfur cluster binding"/>
    <property type="evidence" value="ECO:0007669"/>
    <property type="project" value="UniProtKB-KW"/>
</dbReference>
<feature type="domain" description="Radical SAM core" evidence="6">
    <location>
        <begin position="9"/>
        <end position="243"/>
    </location>
</feature>
<dbReference type="SFLD" id="SFLDS00029">
    <property type="entry name" value="Radical_SAM"/>
    <property type="match status" value="1"/>
</dbReference>
<dbReference type="AlphaFoldDB" id="A0AA43XK41"/>
<keyword evidence="2" id="KW-0949">S-adenosyl-L-methionine</keyword>
<dbReference type="SFLD" id="SFLDG01095">
    <property type="entry name" value="Uncharacterised_Radical_SAM_Su"/>
    <property type="match status" value="1"/>
</dbReference>
<comment type="cofactor">
    <cofactor evidence="1">
        <name>[4Fe-4S] cluster</name>
        <dbReference type="ChEBI" id="CHEBI:49883"/>
    </cofactor>
</comment>
<dbReference type="RefSeq" id="WP_160719514.1">
    <property type="nucleotide sequence ID" value="NZ_SUMG01000004.1"/>
</dbReference>
<dbReference type="InterPro" id="IPR013785">
    <property type="entry name" value="Aldolase_TIM"/>
</dbReference>
<evidence type="ECO:0000313" key="8">
    <source>
        <dbReference type="Proteomes" id="UP000449710"/>
    </source>
</evidence>
<proteinExistence type="predicted"/>
<dbReference type="Pfam" id="PF04055">
    <property type="entry name" value="Radical_SAM"/>
    <property type="match status" value="1"/>
</dbReference>
<dbReference type="InterPro" id="IPR051198">
    <property type="entry name" value="BchE-like"/>
</dbReference>
<dbReference type="PROSITE" id="PS51918">
    <property type="entry name" value="RADICAL_SAM"/>
    <property type="match status" value="1"/>
</dbReference>
<comment type="caution">
    <text evidence="7">The sequence shown here is derived from an EMBL/GenBank/DDBJ whole genome shotgun (WGS) entry which is preliminary data.</text>
</comment>
<dbReference type="InterPro" id="IPR058240">
    <property type="entry name" value="rSAM_sf"/>
</dbReference>
<gene>
    <name evidence="7" type="ORF">ISALK_04435</name>
</gene>
<keyword evidence="4" id="KW-0408">Iron</keyword>
<evidence type="ECO:0000259" key="6">
    <source>
        <dbReference type="PROSITE" id="PS51918"/>
    </source>
</evidence>
<dbReference type="InterPro" id="IPR007197">
    <property type="entry name" value="rSAM"/>
</dbReference>
<dbReference type="Gene3D" id="3.20.20.70">
    <property type="entry name" value="Aldolase class I"/>
    <property type="match status" value="1"/>
</dbReference>
<dbReference type="PANTHER" id="PTHR43409:SF4">
    <property type="entry name" value="RADICAL SAM SUPERFAMILY PROTEIN"/>
    <property type="match status" value="1"/>
</dbReference>
<keyword evidence="5" id="KW-0411">Iron-sulfur</keyword>
<evidence type="ECO:0000256" key="3">
    <source>
        <dbReference type="ARBA" id="ARBA00022723"/>
    </source>
</evidence>
<dbReference type="PANTHER" id="PTHR43409">
    <property type="entry name" value="ANAEROBIC MAGNESIUM-PROTOPORPHYRIN IX MONOMETHYL ESTER CYCLASE-RELATED"/>
    <property type="match status" value="1"/>
</dbReference>
<dbReference type="Proteomes" id="UP000449710">
    <property type="component" value="Unassembled WGS sequence"/>
</dbReference>
<keyword evidence="3" id="KW-0479">Metal-binding</keyword>
<protein>
    <submittedName>
        <fullName evidence="7">Radical SAM protein</fullName>
    </submittedName>
</protein>
<dbReference type="InterPro" id="IPR006638">
    <property type="entry name" value="Elp3/MiaA/NifB-like_rSAM"/>
</dbReference>
<name>A0AA43XK41_9CLOT</name>
<dbReference type="CDD" id="cd01335">
    <property type="entry name" value="Radical_SAM"/>
    <property type="match status" value="1"/>
</dbReference>
<dbReference type="EMBL" id="SUMG01000004">
    <property type="protein sequence ID" value="NBG87741.1"/>
    <property type="molecule type" value="Genomic_DNA"/>
</dbReference>
<dbReference type="PROSITE" id="PS51257">
    <property type="entry name" value="PROKAR_LIPOPROTEIN"/>
    <property type="match status" value="1"/>
</dbReference>
<dbReference type="GO" id="GO:0046872">
    <property type="term" value="F:metal ion binding"/>
    <property type="evidence" value="ECO:0007669"/>
    <property type="project" value="UniProtKB-KW"/>
</dbReference>
<evidence type="ECO:0000256" key="1">
    <source>
        <dbReference type="ARBA" id="ARBA00001966"/>
    </source>
</evidence>